<sequence>MNFAIEYTSAYFSHLVITPRKKVLKHSLVSVQSGLVLIKLGKQEYAVEPGQSIWIPYDCLTSLTYFPNTQINRVDFSVRLTDSFPRQAGYITQTNLSLALLEKLELTKSHSSSANNTDQACKDMLSVLKQEVLSFKPLLYESALSLRFNQWSIDDSNLPQEHTLVMVMREAKKRMQSGQKRSLVIDDLFSGKEEEFEQLCMLVFGEYL</sequence>
<protein>
    <submittedName>
        <fullName evidence="1">AraC family transcriptional regulator</fullName>
    </submittedName>
</protein>
<evidence type="ECO:0000313" key="2">
    <source>
        <dbReference type="Proteomes" id="UP000307574"/>
    </source>
</evidence>
<dbReference type="RefSeq" id="WP_136980806.1">
    <property type="nucleotide sequence ID" value="NZ_JAKEUJ010000070.1"/>
</dbReference>
<dbReference type="Proteomes" id="UP000307574">
    <property type="component" value="Unassembled WGS sequence"/>
</dbReference>
<dbReference type="EMBL" id="SYUV01000054">
    <property type="protein sequence ID" value="TKF29690.1"/>
    <property type="molecule type" value="Genomic_DNA"/>
</dbReference>
<organism evidence="1 2">
    <name type="scientific">Vibrio kanaloae</name>
    <dbReference type="NCBI Taxonomy" id="170673"/>
    <lineage>
        <taxon>Bacteria</taxon>
        <taxon>Pseudomonadati</taxon>
        <taxon>Pseudomonadota</taxon>
        <taxon>Gammaproteobacteria</taxon>
        <taxon>Vibrionales</taxon>
        <taxon>Vibrionaceae</taxon>
        <taxon>Vibrio</taxon>
    </lineage>
</organism>
<proteinExistence type="predicted"/>
<dbReference type="AlphaFoldDB" id="A0A4U2CT40"/>
<comment type="caution">
    <text evidence="1">The sequence shown here is derived from an EMBL/GenBank/DDBJ whole genome shotgun (WGS) entry which is preliminary data.</text>
</comment>
<gene>
    <name evidence="1" type="ORF">FCV50_15815</name>
</gene>
<name>A0A4U2CT40_9VIBR</name>
<reference evidence="1 2" key="1">
    <citation type="submission" date="2019-04" db="EMBL/GenBank/DDBJ databases">
        <title>A reverse ecology approach based on a biological definition of microbial populations.</title>
        <authorList>
            <person name="Arevalo P."/>
            <person name="Vaninsberghe D."/>
            <person name="Elsherbini J."/>
            <person name="Gore J."/>
            <person name="Polz M."/>
        </authorList>
    </citation>
    <scope>NUCLEOTIDE SEQUENCE [LARGE SCALE GENOMIC DNA]</scope>
    <source>
        <strain evidence="1 2">10N.261.46.F4</strain>
    </source>
</reference>
<accession>A0A4U2CT40</accession>
<evidence type="ECO:0000313" key="1">
    <source>
        <dbReference type="EMBL" id="TKF29690.1"/>
    </source>
</evidence>